<gene>
    <name evidence="2" type="ORF">GUJ93_ZPchr0009g1324</name>
</gene>
<evidence type="ECO:0000256" key="1">
    <source>
        <dbReference type="SAM" id="MobiDB-lite"/>
    </source>
</evidence>
<dbReference type="Proteomes" id="UP000729402">
    <property type="component" value="Unassembled WGS sequence"/>
</dbReference>
<feature type="compositionally biased region" description="Basic and acidic residues" evidence="1">
    <location>
        <begin position="16"/>
        <end position="30"/>
    </location>
</feature>
<dbReference type="AlphaFoldDB" id="A0A8J5S5Z9"/>
<proteinExistence type="predicted"/>
<reference evidence="2" key="1">
    <citation type="journal article" date="2021" name="bioRxiv">
        <title>Whole Genome Assembly and Annotation of Northern Wild Rice, Zizania palustris L., Supports a Whole Genome Duplication in the Zizania Genus.</title>
        <authorList>
            <person name="Haas M."/>
            <person name="Kono T."/>
            <person name="Macchietto M."/>
            <person name="Millas R."/>
            <person name="McGilp L."/>
            <person name="Shao M."/>
            <person name="Duquette J."/>
            <person name="Hirsch C.N."/>
            <person name="Kimball J."/>
        </authorList>
    </citation>
    <scope>NUCLEOTIDE SEQUENCE</scope>
    <source>
        <tissue evidence="2">Fresh leaf tissue</tissue>
    </source>
</reference>
<dbReference type="EMBL" id="JAAALK010000289">
    <property type="protein sequence ID" value="KAG8050979.1"/>
    <property type="molecule type" value="Genomic_DNA"/>
</dbReference>
<organism evidence="2 3">
    <name type="scientific">Zizania palustris</name>
    <name type="common">Northern wild rice</name>
    <dbReference type="NCBI Taxonomy" id="103762"/>
    <lineage>
        <taxon>Eukaryota</taxon>
        <taxon>Viridiplantae</taxon>
        <taxon>Streptophyta</taxon>
        <taxon>Embryophyta</taxon>
        <taxon>Tracheophyta</taxon>
        <taxon>Spermatophyta</taxon>
        <taxon>Magnoliopsida</taxon>
        <taxon>Liliopsida</taxon>
        <taxon>Poales</taxon>
        <taxon>Poaceae</taxon>
        <taxon>BOP clade</taxon>
        <taxon>Oryzoideae</taxon>
        <taxon>Oryzeae</taxon>
        <taxon>Zizaniinae</taxon>
        <taxon>Zizania</taxon>
    </lineage>
</organism>
<keyword evidence="3" id="KW-1185">Reference proteome</keyword>
<feature type="region of interest" description="Disordered" evidence="1">
    <location>
        <begin position="1"/>
        <end position="85"/>
    </location>
</feature>
<evidence type="ECO:0000313" key="2">
    <source>
        <dbReference type="EMBL" id="KAG8050979.1"/>
    </source>
</evidence>
<evidence type="ECO:0000313" key="3">
    <source>
        <dbReference type="Proteomes" id="UP000729402"/>
    </source>
</evidence>
<sequence length="96" mass="9574">MEGAVGRGSPAAGDVGGRRDLAGGRRREAQEGGGVWGSRRRRGVGEQGGAAGSRGRCGEQGAMRGAGGAAGSRVRGGERGSRFGRNKCAQICGGLF</sequence>
<accession>A0A8J5S5Z9</accession>
<comment type="caution">
    <text evidence="2">The sequence shown here is derived from an EMBL/GenBank/DDBJ whole genome shotgun (WGS) entry which is preliminary data.</text>
</comment>
<name>A0A8J5S5Z9_ZIZPA</name>
<reference evidence="2" key="2">
    <citation type="submission" date="2021-02" db="EMBL/GenBank/DDBJ databases">
        <authorList>
            <person name="Kimball J.A."/>
            <person name="Haas M.W."/>
            <person name="Macchietto M."/>
            <person name="Kono T."/>
            <person name="Duquette J."/>
            <person name="Shao M."/>
        </authorList>
    </citation>
    <scope>NUCLEOTIDE SEQUENCE</scope>
    <source>
        <tissue evidence="2">Fresh leaf tissue</tissue>
    </source>
</reference>
<protein>
    <submittedName>
        <fullName evidence="2">Uncharacterized protein</fullName>
    </submittedName>
</protein>